<dbReference type="EMBL" id="MUGV01000001">
    <property type="protein sequence ID" value="OXA82535.1"/>
    <property type="molecule type" value="Genomic_DNA"/>
</dbReference>
<feature type="transmembrane region" description="Helical" evidence="1">
    <location>
        <begin position="6"/>
        <end position="29"/>
    </location>
</feature>
<keyword evidence="3" id="KW-1185">Reference proteome</keyword>
<name>A0ABX4BW41_FLAFR</name>
<feature type="transmembrane region" description="Helical" evidence="1">
    <location>
        <begin position="74"/>
        <end position="93"/>
    </location>
</feature>
<proteinExistence type="predicted"/>
<comment type="caution">
    <text evidence="2">The sequence shown here is derived from an EMBL/GenBank/DDBJ whole genome shotgun (WGS) entry which is preliminary data.</text>
</comment>
<gene>
    <name evidence="2" type="ORF">B0A65_00610</name>
</gene>
<sequence>MEEGDIKSFLTIIQATILTVLITTVYFILVTLKNYNITIGFFLDGFVIMSLFYFSLTSLIFSAIFYYLYKNASMLLYLVLFFFSFLALLFHLAKFWRKKVRQQNT</sequence>
<evidence type="ECO:0000313" key="2">
    <source>
        <dbReference type="EMBL" id="OXA82535.1"/>
    </source>
</evidence>
<protein>
    <submittedName>
        <fullName evidence="2">Uncharacterized protein</fullName>
    </submittedName>
</protein>
<evidence type="ECO:0000256" key="1">
    <source>
        <dbReference type="SAM" id="Phobius"/>
    </source>
</evidence>
<organism evidence="2 3">
    <name type="scientific">Flavobacterium frigidimaris</name>
    <dbReference type="NCBI Taxonomy" id="262320"/>
    <lineage>
        <taxon>Bacteria</taxon>
        <taxon>Pseudomonadati</taxon>
        <taxon>Bacteroidota</taxon>
        <taxon>Flavobacteriia</taxon>
        <taxon>Flavobacteriales</taxon>
        <taxon>Flavobacteriaceae</taxon>
        <taxon>Flavobacterium</taxon>
    </lineage>
</organism>
<keyword evidence="1" id="KW-0472">Membrane</keyword>
<feature type="transmembrane region" description="Helical" evidence="1">
    <location>
        <begin position="41"/>
        <end position="68"/>
    </location>
</feature>
<accession>A0ABX4BW41</accession>
<reference evidence="2 3" key="1">
    <citation type="submission" date="2016-11" db="EMBL/GenBank/DDBJ databases">
        <title>Whole genomes of Flavobacteriaceae.</title>
        <authorList>
            <person name="Stine C."/>
            <person name="Li C."/>
            <person name="Tadesse D."/>
        </authorList>
    </citation>
    <scope>NUCLEOTIDE SEQUENCE [LARGE SCALE GENOMIC DNA]</scope>
    <source>
        <strain evidence="2 3">DSM 15937</strain>
    </source>
</reference>
<keyword evidence="1" id="KW-0812">Transmembrane</keyword>
<evidence type="ECO:0000313" key="3">
    <source>
        <dbReference type="Proteomes" id="UP000198382"/>
    </source>
</evidence>
<dbReference type="Proteomes" id="UP000198382">
    <property type="component" value="Unassembled WGS sequence"/>
</dbReference>
<keyword evidence="1" id="KW-1133">Transmembrane helix</keyword>